<keyword evidence="7" id="KW-0675">Receptor</keyword>
<evidence type="ECO:0000313" key="10">
    <source>
        <dbReference type="EMBL" id="CAH1141816.1"/>
    </source>
</evidence>
<gene>
    <name evidence="10" type="ORF">PHYEVI_LOCUS1073</name>
</gene>
<sequence length="94" mass="10877">MIPLHFASLLVCIIFIVPPLLHQERLLPFHVKYSFDWSVSPVYEIMFISHTISLAILVLSVMGVDMLFISVVMSTVMQYRLLQKCLLKYNTSDM</sequence>
<keyword evidence="11" id="KW-1185">Reference proteome</keyword>
<dbReference type="Proteomes" id="UP001153712">
    <property type="component" value="Chromosome 1"/>
</dbReference>
<dbReference type="GO" id="GO:0004984">
    <property type="term" value="F:olfactory receptor activity"/>
    <property type="evidence" value="ECO:0007669"/>
    <property type="project" value="InterPro"/>
</dbReference>
<keyword evidence="4" id="KW-0552">Olfaction</keyword>
<evidence type="ECO:0000256" key="3">
    <source>
        <dbReference type="ARBA" id="ARBA00022692"/>
    </source>
</evidence>
<evidence type="ECO:0000256" key="1">
    <source>
        <dbReference type="ARBA" id="ARBA00004141"/>
    </source>
</evidence>
<evidence type="ECO:0000256" key="7">
    <source>
        <dbReference type="ARBA" id="ARBA00023170"/>
    </source>
</evidence>
<keyword evidence="6 9" id="KW-0472">Membrane</keyword>
<accession>A0A9P0GQS7</accession>
<dbReference type="GO" id="GO:0016020">
    <property type="term" value="C:membrane"/>
    <property type="evidence" value="ECO:0007669"/>
    <property type="project" value="UniProtKB-SubCell"/>
</dbReference>
<reference evidence="10" key="1">
    <citation type="submission" date="2022-01" db="EMBL/GenBank/DDBJ databases">
        <authorList>
            <person name="King R."/>
        </authorList>
    </citation>
    <scope>NUCLEOTIDE SEQUENCE</scope>
</reference>
<keyword evidence="3 9" id="KW-0812">Transmembrane</keyword>
<dbReference type="InterPro" id="IPR004117">
    <property type="entry name" value="7tm6_olfct_rcpt"/>
</dbReference>
<feature type="transmembrane region" description="Helical" evidence="9">
    <location>
        <begin position="47"/>
        <end position="73"/>
    </location>
</feature>
<dbReference type="EMBL" id="OU900094">
    <property type="protein sequence ID" value="CAH1141816.1"/>
    <property type="molecule type" value="Genomic_DNA"/>
</dbReference>
<evidence type="ECO:0000256" key="4">
    <source>
        <dbReference type="ARBA" id="ARBA00022725"/>
    </source>
</evidence>
<evidence type="ECO:0000256" key="6">
    <source>
        <dbReference type="ARBA" id="ARBA00023136"/>
    </source>
</evidence>
<dbReference type="Pfam" id="PF02949">
    <property type="entry name" value="7tm_6"/>
    <property type="match status" value="1"/>
</dbReference>
<protein>
    <submittedName>
        <fullName evidence="10">Uncharacterized protein</fullName>
    </submittedName>
</protein>
<evidence type="ECO:0000313" key="11">
    <source>
        <dbReference type="Proteomes" id="UP001153712"/>
    </source>
</evidence>
<keyword evidence="5 9" id="KW-1133">Transmembrane helix</keyword>
<organism evidence="10 11">
    <name type="scientific">Phyllotreta striolata</name>
    <name type="common">Striped flea beetle</name>
    <name type="synonym">Crioceris striolata</name>
    <dbReference type="NCBI Taxonomy" id="444603"/>
    <lineage>
        <taxon>Eukaryota</taxon>
        <taxon>Metazoa</taxon>
        <taxon>Ecdysozoa</taxon>
        <taxon>Arthropoda</taxon>
        <taxon>Hexapoda</taxon>
        <taxon>Insecta</taxon>
        <taxon>Pterygota</taxon>
        <taxon>Neoptera</taxon>
        <taxon>Endopterygota</taxon>
        <taxon>Coleoptera</taxon>
        <taxon>Polyphaga</taxon>
        <taxon>Cucujiformia</taxon>
        <taxon>Chrysomeloidea</taxon>
        <taxon>Chrysomelidae</taxon>
        <taxon>Galerucinae</taxon>
        <taxon>Alticini</taxon>
        <taxon>Phyllotreta</taxon>
    </lineage>
</organism>
<dbReference type="AlphaFoldDB" id="A0A9P0GQS7"/>
<evidence type="ECO:0000256" key="2">
    <source>
        <dbReference type="ARBA" id="ARBA00022606"/>
    </source>
</evidence>
<evidence type="ECO:0000256" key="5">
    <source>
        <dbReference type="ARBA" id="ARBA00022989"/>
    </source>
</evidence>
<evidence type="ECO:0000256" key="8">
    <source>
        <dbReference type="ARBA" id="ARBA00023224"/>
    </source>
</evidence>
<keyword evidence="8" id="KW-0807">Transducer</keyword>
<comment type="subcellular location">
    <subcellularLocation>
        <location evidence="1">Membrane</location>
        <topology evidence="1">Multi-pass membrane protein</topology>
    </subcellularLocation>
</comment>
<evidence type="ECO:0000256" key="9">
    <source>
        <dbReference type="SAM" id="Phobius"/>
    </source>
</evidence>
<dbReference type="GO" id="GO:0005549">
    <property type="term" value="F:odorant binding"/>
    <property type="evidence" value="ECO:0007669"/>
    <property type="project" value="InterPro"/>
</dbReference>
<name>A0A9P0GQS7_PHYSR</name>
<keyword evidence="2" id="KW-0716">Sensory transduction</keyword>
<dbReference type="GO" id="GO:0007165">
    <property type="term" value="P:signal transduction"/>
    <property type="evidence" value="ECO:0007669"/>
    <property type="project" value="UniProtKB-KW"/>
</dbReference>
<proteinExistence type="predicted"/>
<dbReference type="OrthoDB" id="6743260at2759"/>
<feature type="non-terminal residue" evidence="10">
    <location>
        <position position="94"/>
    </location>
</feature>